<dbReference type="OrthoDB" id="9801717at2"/>
<dbReference type="PROSITE" id="PS51900">
    <property type="entry name" value="CB"/>
    <property type="match status" value="1"/>
</dbReference>
<evidence type="ECO:0000256" key="2">
    <source>
        <dbReference type="ARBA" id="ARBA00023125"/>
    </source>
</evidence>
<dbReference type="Pfam" id="PF00589">
    <property type="entry name" value="Phage_integrase"/>
    <property type="match status" value="1"/>
</dbReference>
<dbReference type="InterPro" id="IPR002104">
    <property type="entry name" value="Integrase_catalytic"/>
</dbReference>
<keyword evidence="8" id="KW-1185">Reference proteome</keyword>
<dbReference type="SUPFAM" id="SSF56349">
    <property type="entry name" value="DNA breaking-rejoining enzymes"/>
    <property type="match status" value="1"/>
</dbReference>
<dbReference type="Gene3D" id="1.10.443.10">
    <property type="entry name" value="Intergrase catalytic core"/>
    <property type="match status" value="1"/>
</dbReference>
<reference evidence="7 8" key="1">
    <citation type="submission" date="2018-06" db="EMBL/GenBank/DDBJ databases">
        <title>Genomic Encyclopedia of Archaeal and Bacterial Type Strains, Phase II (KMG-II): from individual species to whole genera.</title>
        <authorList>
            <person name="Goeker M."/>
        </authorList>
    </citation>
    <scope>NUCLEOTIDE SEQUENCE [LARGE SCALE GENOMIC DNA]</scope>
    <source>
        <strain evidence="7 8">KACC 16626</strain>
    </source>
</reference>
<evidence type="ECO:0000256" key="3">
    <source>
        <dbReference type="ARBA" id="ARBA00023172"/>
    </source>
</evidence>
<accession>A0A318TUM1</accession>
<dbReference type="PROSITE" id="PS51898">
    <property type="entry name" value="TYR_RECOMBINASE"/>
    <property type="match status" value="1"/>
</dbReference>
<dbReference type="GO" id="GO:0015074">
    <property type="term" value="P:DNA integration"/>
    <property type="evidence" value="ECO:0007669"/>
    <property type="project" value="UniProtKB-KW"/>
</dbReference>
<dbReference type="AlphaFoldDB" id="A0A318TUM1"/>
<protein>
    <submittedName>
        <fullName evidence="7">Integrase/recombinase XerD</fullName>
    </submittedName>
</protein>
<dbReference type="GO" id="GO:0006310">
    <property type="term" value="P:DNA recombination"/>
    <property type="evidence" value="ECO:0007669"/>
    <property type="project" value="UniProtKB-KW"/>
</dbReference>
<keyword evidence="3" id="KW-0233">DNA recombination</keyword>
<dbReference type="PANTHER" id="PTHR30349">
    <property type="entry name" value="PHAGE INTEGRASE-RELATED"/>
    <property type="match status" value="1"/>
</dbReference>
<dbReference type="InterPro" id="IPR011010">
    <property type="entry name" value="DNA_brk_join_enz"/>
</dbReference>
<dbReference type="InterPro" id="IPR004107">
    <property type="entry name" value="Integrase_SAM-like_N"/>
</dbReference>
<dbReference type="InterPro" id="IPR044068">
    <property type="entry name" value="CB"/>
</dbReference>
<dbReference type="PANTHER" id="PTHR30349:SF81">
    <property type="entry name" value="TYROSINE RECOMBINASE XERC"/>
    <property type="match status" value="1"/>
</dbReference>
<dbReference type="InterPro" id="IPR010998">
    <property type="entry name" value="Integrase_recombinase_N"/>
</dbReference>
<proteinExistence type="predicted"/>
<comment type="caution">
    <text evidence="7">The sequence shown here is derived from an EMBL/GenBank/DDBJ whole genome shotgun (WGS) entry which is preliminary data.</text>
</comment>
<feature type="domain" description="Tyr recombinase" evidence="5">
    <location>
        <begin position="118"/>
        <end position="293"/>
    </location>
</feature>
<evidence type="ECO:0000259" key="6">
    <source>
        <dbReference type="PROSITE" id="PS51900"/>
    </source>
</evidence>
<dbReference type="InterPro" id="IPR013762">
    <property type="entry name" value="Integrase-like_cat_sf"/>
</dbReference>
<gene>
    <name evidence="7" type="ORF">BJ095_10475</name>
</gene>
<keyword evidence="1" id="KW-0229">DNA integration</keyword>
<evidence type="ECO:0000256" key="4">
    <source>
        <dbReference type="PROSITE-ProRule" id="PRU01248"/>
    </source>
</evidence>
<organism evidence="7 8">
    <name type="scientific">Ureibacillus chungkukjangi</name>
    <dbReference type="NCBI Taxonomy" id="1202712"/>
    <lineage>
        <taxon>Bacteria</taxon>
        <taxon>Bacillati</taxon>
        <taxon>Bacillota</taxon>
        <taxon>Bacilli</taxon>
        <taxon>Bacillales</taxon>
        <taxon>Caryophanaceae</taxon>
        <taxon>Ureibacillus</taxon>
    </lineage>
</organism>
<name>A0A318TUM1_9BACL</name>
<dbReference type="Pfam" id="PF13495">
    <property type="entry name" value="Phage_int_SAM_4"/>
    <property type="match status" value="1"/>
</dbReference>
<keyword evidence="2 4" id="KW-0238">DNA-binding</keyword>
<dbReference type="Gene3D" id="1.10.150.130">
    <property type="match status" value="1"/>
</dbReference>
<sequence length="297" mass="34079">MNLSNNYWISNNAAIPLENRKILNEFLLSYKLANKAEATITKYKSILERFLSECTVPIEELTSDDVLKWFNEYSIDKKEKTLDLVLSSLSSFFKFCIAEEYLGQMVIKKRWRPKIPHSLPKYLTEQEYARVKIAAEKLSIRDRALVLFLFSSGCRRSEVVQLTIKDVNIDRRTAEVKGKGKKIRHVHFSEECALILKDYLSTRLLKSTDPLFLNKHGKPLQQNGIYLVISKLGKLAKLNQSLHPHSCRHTFATNMLSKGAGLPFIADELGHSNLNTTRIYARIPTEDVILAYQNIMG</sequence>
<evidence type="ECO:0000259" key="5">
    <source>
        <dbReference type="PROSITE" id="PS51898"/>
    </source>
</evidence>
<feature type="domain" description="Core-binding (CB)" evidence="6">
    <location>
        <begin position="17"/>
        <end position="97"/>
    </location>
</feature>
<dbReference type="EMBL" id="QJTJ01000004">
    <property type="protein sequence ID" value="PYF07567.1"/>
    <property type="molecule type" value="Genomic_DNA"/>
</dbReference>
<dbReference type="InterPro" id="IPR050090">
    <property type="entry name" value="Tyrosine_recombinase_XerCD"/>
</dbReference>
<evidence type="ECO:0000256" key="1">
    <source>
        <dbReference type="ARBA" id="ARBA00022908"/>
    </source>
</evidence>
<evidence type="ECO:0000313" key="7">
    <source>
        <dbReference type="EMBL" id="PYF07567.1"/>
    </source>
</evidence>
<evidence type="ECO:0000313" key="8">
    <source>
        <dbReference type="Proteomes" id="UP000247416"/>
    </source>
</evidence>
<dbReference type="GO" id="GO:0003677">
    <property type="term" value="F:DNA binding"/>
    <property type="evidence" value="ECO:0007669"/>
    <property type="project" value="UniProtKB-UniRule"/>
</dbReference>
<dbReference type="RefSeq" id="WP_107932550.1">
    <property type="nucleotide sequence ID" value="NZ_PYWJ01000003.1"/>
</dbReference>
<dbReference type="Proteomes" id="UP000247416">
    <property type="component" value="Unassembled WGS sequence"/>
</dbReference>